<keyword evidence="1" id="KW-0175">Coiled coil</keyword>
<gene>
    <name evidence="3" type="ORF">TrRE_jg11981</name>
</gene>
<dbReference type="SUPFAM" id="SSF49265">
    <property type="entry name" value="Fibronectin type III"/>
    <property type="match status" value="1"/>
</dbReference>
<dbReference type="CDD" id="cd00063">
    <property type="entry name" value="FN3"/>
    <property type="match status" value="1"/>
</dbReference>
<protein>
    <recommendedName>
        <fullName evidence="5">Fibronectin type-III domain-containing protein</fullName>
    </recommendedName>
</protein>
<dbReference type="InterPro" id="IPR036116">
    <property type="entry name" value="FN3_sf"/>
</dbReference>
<evidence type="ECO:0000313" key="4">
    <source>
        <dbReference type="Proteomes" id="UP001165082"/>
    </source>
</evidence>
<dbReference type="PROSITE" id="PS50096">
    <property type="entry name" value="IQ"/>
    <property type="match status" value="1"/>
</dbReference>
<dbReference type="OrthoDB" id="4062651at2759"/>
<name>A0A9W7AR28_9STRA</name>
<sequence>AKTKNETPKLTQEELLMLHKKKRRAGGAAGPGAGKGVTKEPLIIDDELSVASALLEDASVTSGDSSKIRDKLLAQIEEANRLQTEKGWQRTKDRVAETLRRRWWNALTDHERFIFTHKKLTRRQNIIKACRRKLSIKGALFNWWTSDFVGVFVCHILETFEERDKLLEKMKGDSFLVGGGHRVIEEKSEEVQFSDDERSLASSVFSKKSAASSSVASSVVSKGRASMVSLEQGHLDDLLNFDYAIPLYEGYDRLMNVKNGAYFPVGIVDPRIKERAKAQAEIERKQAAGLLTEDGTESREQAGVRKALAAKMLWKGAGAKVKLAVALSSEVRNVDQGDKRIENSEEAEEYKLARSIEDEELRLKAMQVPCHKLGCSYADAMREATKFFAMGGRKWRRIMDEADVEAEEIMERMREQSLLTEVSEQVLIKNNTIAKQLVKVEILDELFERAIRTAEMPRCPGWDDEDKWPNLSRMASISQLKETAVDEAGNMRFKKLEMSNMKSTLAFMLQRAYVKLQEVAWEGRFNAAARIQARVRGGIVRRIMKNILEQSEDIVRGEMKKKLKMREEGIRRGVEAGMVLRVSVKGEEGAVDEGEESEGGQGEEEEGQGLLVELPSALLDLGRSKKHAFKMRYRVREADDSSTSTGIVDLDVIVTSYWLGREEQELFEKAMGEGGKAVGGDERLEILGLAPDSLHRVHFTLSGGLKENIIEVMEEKRRDILEAEREKFELEINEKGAKASERVMEEVKRSNQIDPTDILQAQKLAKSIKEAGDAAQKVEREMIRARIEKEKYEEKKGEEKKIWETKVRLEWLINWLGGEQWDSGHVDVWTNRTVPTAIAGVRTSLVWVMKFVEKESSDVEEGWKVKRKAKKDKVLGMSKIISKGGGSKVCRVRLTWEIPRSNGYPISHFTVERMEEVEEGVEGEEWQVVGRGKVPEYIDTVELGGAQSGKFRYRVRATNRLGQGPWSEESEVARYH</sequence>
<dbReference type="InterPro" id="IPR013783">
    <property type="entry name" value="Ig-like_fold"/>
</dbReference>
<evidence type="ECO:0000313" key="3">
    <source>
        <dbReference type="EMBL" id="GMH73957.1"/>
    </source>
</evidence>
<evidence type="ECO:0000256" key="2">
    <source>
        <dbReference type="SAM" id="MobiDB-lite"/>
    </source>
</evidence>
<evidence type="ECO:0008006" key="5">
    <source>
        <dbReference type="Google" id="ProtNLM"/>
    </source>
</evidence>
<feature type="region of interest" description="Disordered" evidence="2">
    <location>
        <begin position="588"/>
        <end position="607"/>
    </location>
</feature>
<proteinExistence type="predicted"/>
<dbReference type="Gene3D" id="2.60.40.10">
    <property type="entry name" value="Immunoglobulins"/>
    <property type="match status" value="1"/>
</dbReference>
<keyword evidence="4" id="KW-1185">Reference proteome</keyword>
<dbReference type="AlphaFoldDB" id="A0A9W7AR28"/>
<accession>A0A9W7AR28</accession>
<organism evidence="3 4">
    <name type="scientific">Triparma retinervis</name>
    <dbReference type="NCBI Taxonomy" id="2557542"/>
    <lineage>
        <taxon>Eukaryota</taxon>
        <taxon>Sar</taxon>
        <taxon>Stramenopiles</taxon>
        <taxon>Ochrophyta</taxon>
        <taxon>Bolidophyceae</taxon>
        <taxon>Parmales</taxon>
        <taxon>Triparmaceae</taxon>
        <taxon>Triparma</taxon>
    </lineage>
</organism>
<feature type="coiled-coil region" evidence="1">
    <location>
        <begin position="706"/>
        <end position="795"/>
    </location>
</feature>
<dbReference type="EMBL" id="BRXZ01002966">
    <property type="protein sequence ID" value="GMH73957.1"/>
    <property type="molecule type" value="Genomic_DNA"/>
</dbReference>
<dbReference type="InterPro" id="IPR003961">
    <property type="entry name" value="FN3_dom"/>
</dbReference>
<dbReference type="Proteomes" id="UP001165082">
    <property type="component" value="Unassembled WGS sequence"/>
</dbReference>
<comment type="caution">
    <text evidence="3">The sequence shown here is derived from an EMBL/GenBank/DDBJ whole genome shotgun (WGS) entry which is preliminary data.</text>
</comment>
<feature type="compositionally biased region" description="Acidic residues" evidence="2">
    <location>
        <begin position="589"/>
        <end position="607"/>
    </location>
</feature>
<evidence type="ECO:0000256" key="1">
    <source>
        <dbReference type="SAM" id="Coils"/>
    </source>
</evidence>
<reference evidence="3" key="1">
    <citation type="submission" date="2022-07" db="EMBL/GenBank/DDBJ databases">
        <title>Genome analysis of Parmales, a sister group of diatoms, reveals the evolutionary specialization of diatoms from phago-mixotrophs to photoautotrophs.</title>
        <authorList>
            <person name="Ban H."/>
            <person name="Sato S."/>
            <person name="Yoshikawa S."/>
            <person name="Kazumasa Y."/>
            <person name="Nakamura Y."/>
            <person name="Ichinomiya M."/>
            <person name="Saitoh K."/>
            <person name="Sato N."/>
            <person name="Blanc-Mathieu R."/>
            <person name="Endo H."/>
            <person name="Kuwata A."/>
            <person name="Ogata H."/>
        </authorList>
    </citation>
    <scope>NUCLEOTIDE SEQUENCE</scope>
</reference>
<feature type="non-terminal residue" evidence="3">
    <location>
        <position position="1"/>
    </location>
</feature>